<dbReference type="RefSeq" id="XP_040596803.1">
    <property type="nucleotide sequence ID" value="XM_040740869.1"/>
</dbReference>
<proteinExistence type="predicted"/>
<dbReference type="SUPFAM" id="SSF46689">
    <property type="entry name" value="Homeodomain-like"/>
    <property type="match status" value="1"/>
</dbReference>
<dbReference type="GeneID" id="121138021"/>
<sequence>MELAQRFGLDEHHIKIWFKNRRAKVNQKKGQGQHLNPGCGSQEIYASPTASDPRDPSSSEDSPCHNQSRISWAPQHIPSSNSSQHEPDFSTVDHKFEKKYFCNSSTREMQQMPGKLSHQPDGRCGLPKGCVPFEGSAKSESMCEKPSAVSFQNLSLHLSIAQHTESFLSMCQRQSLVTTPPQLNPLNNTLDQTSIFSKIDRACEAINKKRKRSIEEDQQSKKARDHSWKGGIDSNAKSSCPKDTVLLMASACGDSRLQRQLCVSSHPAVCHSNTSPDSGTILSMMESTCRVNSPPPLNPSVFPVPESVFSIDEINEDLLHEVLKCDHPGQDTTTKEGIPVQSASCESSADQAPVQDADSSKTAEFSTASTAAPASATKTCGRGREIQSAITCLDKDNDRGSSTIQDKLFIEQLCELDASLENLSQPDFFEHFSLLDFY</sequence>
<evidence type="ECO:0000259" key="4">
    <source>
        <dbReference type="PROSITE" id="PS50071"/>
    </source>
</evidence>
<dbReference type="Pfam" id="PF00046">
    <property type="entry name" value="Homeodomain"/>
    <property type="match status" value="1"/>
</dbReference>
<keyword evidence="1 2" id="KW-0539">Nucleus</keyword>
<dbReference type="InterPro" id="IPR001356">
    <property type="entry name" value="HD"/>
</dbReference>
<keyword evidence="5" id="KW-1185">Reference proteome</keyword>
<feature type="region of interest" description="Disordered" evidence="3">
    <location>
        <begin position="25"/>
        <end position="89"/>
    </location>
</feature>
<feature type="DNA-binding region" description="Homeobox" evidence="1">
    <location>
        <begin position="3"/>
        <end position="29"/>
    </location>
</feature>
<feature type="region of interest" description="Disordered" evidence="3">
    <location>
        <begin position="349"/>
        <end position="368"/>
    </location>
</feature>
<evidence type="ECO:0000256" key="2">
    <source>
        <dbReference type="RuleBase" id="RU000682"/>
    </source>
</evidence>
<evidence type="ECO:0000256" key="3">
    <source>
        <dbReference type="SAM" id="MobiDB-lite"/>
    </source>
</evidence>
<reference evidence="6" key="1">
    <citation type="submission" date="2025-08" db="UniProtKB">
        <authorList>
            <consortium name="RefSeq"/>
        </authorList>
    </citation>
    <scope>IDENTIFICATION</scope>
    <source>
        <tissue evidence="6">Liver</tissue>
    </source>
</reference>
<dbReference type="Proteomes" id="UP000886700">
    <property type="component" value="Unplaced"/>
</dbReference>
<feature type="compositionally biased region" description="Basic and acidic residues" evidence="3">
    <location>
        <begin position="210"/>
        <end position="228"/>
    </location>
</feature>
<feature type="domain" description="Homeobox" evidence="4">
    <location>
        <begin position="1"/>
        <end position="28"/>
    </location>
</feature>
<gene>
    <name evidence="6" type="primary">LOC121138021</name>
</gene>
<comment type="subcellular location">
    <subcellularLocation>
        <location evidence="1 2">Nucleus</location>
    </subcellularLocation>
</comment>
<dbReference type="PROSITE" id="PS50071">
    <property type="entry name" value="HOMEOBOX_2"/>
    <property type="match status" value="1"/>
</dbReference>
<name>A0ABM2X7F4_MESAU</name>
<evidence type="ECO:0000313" key="5">
    <source>
        <dbReference type="Proteomes" id="UP000886700"/>
    </source>
</evidence>
<keyword evidence="1 2" id="KW-0238">DNA-binding</keyword>
<evidence type="ECO:0000256" key="1">
    <source>
        <dbReference type="PROSITE-ProRule" id="PRU00108"/>
    </source>
</evidence>
<dbReference type="CDD" id="cd00086">
    <property type="entry name" value="homeodomain"/>
    <property type="match status" value="1"/>
</dbReference>
<dbReference type="Gene3D" id="1.10.10.60">
    <property type="entry name" value="Homeodomain-like"/>
    <property type="match status" value="1"/>
</dbReference>
<protein>
    <submittedName>
        <fullName evidence="6">Uncharacterized protein LOC121138021</fullName>
    </submittedName>
</protein>
<organism evidence="5 6">
    <name type="scientific">Mesocricetus auratus</name>
    <name type="common">Golden hamster</name>
    <dbReference type="NCBI Taxonomy" id="10036"/>
    <lineage>
        <taxon>Eukaryota</taxon>
        <taxon>Metazoa</taxon>
        <taxon>Chordata</taxon>
        <taxon>Craniata</taxon>
        <taxon>Vertebrata</taxon>
        <taxon>Euteleostomi</taxon>
        <taxon>Mammalia</taxon>
        <taxon>Eutheria</taxon>
        <taxon>Euarchontoglires</taxon>
        <taxon>Glires</taxon>
        <taxon>Rodentia</taxon>
        <taxon>Myomorpha</taxon>
        <taxon>Muroidea</taxon>
        <taxon>Cricetidae</taxon>
        <taxon>Cricetinae</taxon>
        <taxon>Mesocricetus</taxon>
    </lineage>
</organism>
<feature type="region of interest" description="Disordered" evidence="3">
    <location>
        <begin position="210"/>
        <end position="235"/>
    </location>
</feature>
<accession>A0ABM2X7F4</accession>
<dbReference type="InterPro" id="IPR009057">
    <property type="entry name" value="Homeodomain-like_sf"/>
</dbReference>
<evidence type="ECO:0000313" key="6">
    <source>
        <dbReference type="RefSeq" id="XP_040596803.1"/>
    </source>
</evidence>
<keyword evidence="1 2" id="KW-0371">Homeobox</keyword>